<feature type="domain" description="HTH luxR-type" evidence="4">
    <location>
        <begin position="144"/>
        <end position="209"/>
    </location>
</feature>
<dbReference type="AlphaFoldDB" id="A0A370NFA9"/>
<feature type="modified residue" description="4-aspartylphosphate" evidence="3">
    <location>
        <position position="58"/>
    </location>
</feature>
<dbReference type="PROSITE" id="PS50110">
    <property type="entry name" value="RESPONSE_REGULATORY"/>
    <property type="match status" value="1"/>
</dbReference>
<dbReference type="PANTHER" id="PTHR45566">
    <property type="entry name" value="HTH-TYPE TRANSCRIPTIONAL REGULATOR YHJB-RELATED"/>
    <property type="match status" value="1"/>
</dbReference>
<dbReference type="SMART" id="SM00448">
    <property type="entry name" value="REC"/>
    <property type="match status" value="1"/>
</dbReference>
<dbReference type="GO" id="GO:0006355">
    <property type="term" value="P:regulation of DNA-templated transcription"/>
    <property type="evidence" value="ECO:0007669"/>
    <property type="project" value="InterPro"/>
</dbReference>
<reference evidence="7" key="1">
    <citation type="submission" date="2018-05" db="EMBL/GenBank/DDBJ databases">
        <authorList>
            <person name="Feng T."/>
        </authorList>
    </citation>
    <scope>NUCLEOTIDE SEQUENCE [LARGE SCALE GENOMIC DNA]</scope>
    <source>
        <strain evidence="7">S27</strain>
    </source>
</reference>
<dbReference type="InterPro" id="IPR016032">
    <property type="entry name" value="Sig_transdc_resp-reg_C-effctor"/>
</dbReference>
<feature type="domain" description="Response regulatory" evidence="5">
    <location>
        <begin position="7"/>
        <end position="126"/>
    </location>
</feature>
<dbReference type="Pfam" id="PF00196">
    <property type="entry name" value="GerE"/>
    <property type="match status" value="1"/>
</dbReference>
<dbReference type="InterPro" id="IPR011006">
    <property type="entry name" value="CheY-like_superfamily"/>
</dbReference>
<gene>
    <name evidence="6" type="ORF">DLM46_04640</name>
</gene>
<keyword evidence="1 3" id="KW-0597">Phosphoprotein</keyword>
<evidence type="ECO:0000256" key="3">
    <source>
        <dbReference type="PROSITE-ProRule" id="PRU00169"/>
    </source>
</evidence>
<dbReference type="Gene3D" id="1.10.10.10">
    <property type="entry name" value="Winged helix-like DNA-binding domain superfamily/Winged helix DNA-binding domain"/>
    <property type="match status" value="1"/>
</dbReference>
<dbReference type="SMART" id="SM00421">
    <property type="entry name" value="HTH_LUXR"/>
    <property type="match status" value="1"/>
</dbReference>
<evidence type="ECO:0000313" key="6">
    <source>
        <dbReference type="EMBL" id="RDK04261.1"/>
    </source>
</evidence>
<dbReference type="InterPro" id="IPR001789">
    <property type="entry name" value="Sig_transdc_resp-reg_receiver"/>
</dbReference>
<dbReference type="Proteomes" id="UP000254875">
    <property type="component" value="Unassembled WGS sequence"/>
</dbReference>
<accession>A0A370NFA9</accession>
<keyword evidence="2 6" id="KW-0238">DNA-binding</keyword>
<dbReference type="InterPro" id="IPR058245">
    <property type="entry name" value="NreC/VraR/RcsB-like_REC"/>
</dbReference>
<organism evidence="6 7">
    <name type="scientific">Paraburkholderia lacunae</name>
    <dbReference type="NCBI Taxonomy" id="2211104"/>
    <lineage>
        <taxon>Bacteria</taxon>
        <taxon>Pseudomonadati</taxon>
        <taxon>Pseudomonadota</taxon>
        <taxon>Betaproteobacteria</taxon>
        <taxon>Burkholderiales</taxon>
        <taxon>Burkholderiaceae</taxon>
        <taxon>Paraburkholderia</taxon>
    </lineage>
</organism>
<dbReference type="SUPFAM" id="SSF52172">
    <property type="entry name" value="CheY-like"/>
    <property type="match status" value="1"/>
</dbReference>
<sequence>MGDFSIRVMIADDHPVTGHGIAQALTGVPAIEVVGVVANSQVLVEKLDAVQCDVLVLDYVMPGDQYGDGQTLLTFLQRRYPHLRMVTVTMISAPDVFRALQKLGVTCILSKSDSMSHLVTAVHAAYTNGRYLSPTIVQLLESNDVRGKSELSAREAEIVRLFRAGYRVGEIAEQLHRSKKTVSAQKLAAMRKLGITRDADLIKYDGSLALSVKSDAATDD</sequence>
<protein>
    <submittedName>
        <fullName evidence="6">DNA-binding response regulator</fullName>
    </submittedName>
</protein>
<comment type="caution">
    <text evidence="6">The sequence shown here is derived from an EMBL/GenBank/DDBJ whole genome shotgun (WGS) entry which is preliminary data.</text>
</comment>
<dbReference type="CDD" id="cd06170">
    <property type="entry name" value="LuxR_C_like"/>
    <property type="match status" value="1"/>
</dbReference>
<dbReference type="Pfam" id="PF00072">
    <property type="entry name" value="Response_reg"/>
    <property type="match status" value="1"/>
</dbReference>
<dbReference type="OrthoDB" id="8585266at2"/>
<dbReference type="PROSITE" id="PS50043">
    <property type="entry name" value="HTH_LUXR_2"/>
    <property type="match status" value="1"/>
</dbReference>
<evidence type="ECO:0000259" key="4">
    <source>
        <dbReference type="PROSITE" id="PS50043"/>
    </source>
</evidence>
<dbReference type="GO" id="GO:0000160">
    <property type="term" value="P:phosphorelay signal transduction system"/>
    <property type="evidence" value="ECO:0007669"/>
    <property type="project" value="InterPro"/>
</dbReference>
<keyword evidence="7" id="KW-1185">Reference proteome</keyword>
<dbReference type="CDD" id="cd17535">
    <property type="entry name" value="REC_NarL-like"/>
    <property type="match status" value="1"/>
</dbReference>
<dbReference type="PRINTS" id="PR00038">
    <property type="entry name" value="HTHLUXR"/>
</dbReference>
<dbReference type="InterPro" id="IPR000792">
    <property type="entry name" value="Tscrpt_reg_LuxR_C"/>
</dbReference>
<proteinExistence type="predicted"/>
<evidence type="ECO:0000256" key="1">
    <source>
        <dbReference type="ARBA" id="ARBA00022553"/>
    </source>
</evidence>
<dbReference type="InterPro" id="IPR036388">
    <property type="entry name" value="WH-like_DNA-bd_sf"/>
</dbReference>
<dbReference type="SUPFAM" id="SSF46894">
    <property type="entry name" value="C-terminal effector domain of the bipartite response regulators"/>
    <property type="match status" value="1"/>
</dbReference>
<dbReference type="PANTHER" id="PTHR45566:SF1">
    <property type="entry name" value="HTH-TYPE TRANSCRIPTIONAL REGULATOR YHJB-RELATED"/>
    <property type="match status" value="1"/>
</dbReference>
<evidence type="ECO:0000256" key="2">
    <source>
        <dbReference type="ARBA" id="ARBA00023125"/>
    </source>
</evidence>
<dbReference type="RefSeq" id="WP_115099638.1">
    <property type="nucleotide sequence ID" value="NZ_QHKS01000002.1"/>
</dbReference>
<dbReference type="PROSITE" id="PS00622">
    <property type="entry name" value="HTH_LUXR_1"/>
    <property type="match status" value="1"/>
</dbReference>
<name>A0A370NFA9_9BURK</name>
<dbReference type="GO" id="GO:0003677">
    <property type="term" value="F:DNA binding"/>
    <property type="evidence" value="ECO:0007669"/>
    <property type="project" value="UniProtKB-KW"/>
</dbReference>
<dbReference type="InterPro" id="IPR051015">
    <property type="entry name" value="EvgA-like"/>
</dbReference>
<evidence type="ECO:0000259" key="5">
    <source>
        <dbReference type="PROSITE" id="PS50110"/>
    </source>
</evidence>
<evidence type="ECO:0000313" key="7">
    <source>
        <dbReference type="Proteomes" id="UP000254875"/>
    </source>
</evidence>
<dbReference type="EMBL" id="QHKS01000002">
    <property type="protein sequence ID" value="RDK04261.1"/>
    <property type="molecule type" value="Genomic_DNA"/>
</dbReference>
<dbReference type="Gene3D" id="3.40.50.2300">
    <property type="match status" value="1"/>
</dbReference>